<dbReference type="RefSeq" id="XP_047756620.1">
    <property type="nucleotide sequence ID" value="XM_047900968.1"/>
</dbReference>
<evidence type="ECO:0000256" key="1">
    <source>
        <dbReference type="SAM" id="MobiDB-lite"/>
    </source>
</evidence>
<dbReference type="AlphaFoldDB" id="A0A9Q8P3W9"/>
<feature type="region of interest" description="Disordered" evidence="1">
    <location>
        <begin position="188"/>
        <end position="220"/>
    </location>
</feature>
<accession>A0A9Q8P3W9</accession>
<reference evidence="2" key="1">
    <citation type="submission" date="2021-12" db="EMBL/GenBank/DDBJ databases">
        <authorList>
            <person name="Zaccaron A."/>
            <person name="Stergiopoulos I."/>
        </authorList>
    </citation>
    <scope>NUCLEOTIDE SEQUENCE</scope>
    <source>
        <strain evidence="2">Race5_Kim</strain>
    </source>
</reference>
<organism evidence="2 3">
    <name type="scientific">Passalora fulva</name>
    <name type="common">Tomato leaf mold</name>
    <name type="synonym">Cladosporium fulvum</name>
    <dbReference type="NCBI Taxonomy" id="5499"/>
    <lineage>
        <taxon>Eukaryota</taxon>
        <taxon>Fungi</taxon>
        <taxon>Dikarya</taxon>
        <taxon>Ascomycota</taxon>
        <taxon>Pezizomycotina</taxon>
        <taxon>Dothideomycetes</taxon>
        <taxon>Dothideomycetidae</taxon>
        <taxon>Mycosphaerellales</taxon>
        <taxon>Mycosphaerellaceae</taxon>
        <taxon>Fulvia</taxon>
    </lineage>
</organism>
<dbReference type="OMA" id="WANTFNP"/>
<proteinExistence type="predicted"/>
<feature type="region of interest" description="Disordered" evidence="1">
    <location>
        <begin position="115"/>
        <end position="141"/>
    </location>
</feature>
<gene>
    <name evidence="2" type="ORF">CLAFUR5_01820</name>
</gene>
<name>A0A9Q8P3W9_PASFU</name>
<reference evidence="2" key="2">
    <citation type="journal article" date="2022" name="Microb. Genom.">
        <title>A chromosome-scale genome assembly of the tomato pathogen Cladosporium fulvum reveals a compartmentalized genome architecture and the presence of a dispensable chromosome.</title>
        <authorList>
            <person name="Zaccaron A.Z."/>
            <person name="Chen L.H."/>
            <person name="Samaras A."/>
            <person name="Stergiopoulos I."/>
        </authorList>
    </citation>
    <scope>NUCLEOTIDE SEQUENCE</scope>
    <source>
        <strain evidence="2">Race5_Kim</strain>
    </source>
</reference>
<dbReference type="EMBL" id="CP090163">
    <property type="protein sequence ID" value="UJO12254.1"/>
    <property type="molecule type" value="Genomic_DNA"/>
</dbReference>
<dbReference type="Proteomes" id="UP000756132">
    <property type="component" value="Chromosome 1"/>
</dbReference>
<dbReference type="KEGG" id="ffu:CLAFUR5_01820"/>
<dbReference type="OrthoDB" id="3650696at2759"/>
<keyword evidence="3" id="KW-1185">Reference proteome</keyword>
<evidence type="ECO:0000313" key="3">
    <source>
        <dbReference type="Proteomes" id="UP000756132"/>
    </source>
</evidence>
<sequence length="461" mass="45418">MAGIDIGGFHAGVGGDGAGVSVNGHGVGLGWNGNDDNIEGNGGAGVSVNGHGAGFGVNGIGDDVENNAGVGWNAGSDHGGYVGESADGQARVPVGEGNHGGAAAGHAVAIDASGHGRFSAQQPATAPPAPLGGHQQASDQGEAAVGVGAGAGVGVGAKQPLAPLPNPGVGASCTVLGGPARLLYLPPGDAGRKHEPTPAIDATTPNEASVTPAPTGADLAPKDQPITAWANTFNPDYCYLSFSTLYATSSGVTIGPTFSNALIPFKTSEISTVCAAQPTGADGGRGAATQFNLAGLSTTGDEDTGCYHIVAPPRIGKFIPSWDNALYWNVSFEQPQIILPEGAADSQPEDCVVCAAPAFSPPAGTAYPTMVNEGYPKNYSPATETAPPGWSAASFGQFTATRSDLASPTITGSPTSPFGSIGSNVSTSSVSQYTGAAALTTASSGRVGMLVGLVSLLLALV</sequence>
<evidence type="ECO:0000313" key="2">
    <source>
        <dbReference type="EMBL" id="UJO12254.1"/>
    </source>
</evidence>
<protein>
    <submittedName>
        <fullName evidence="2">Uncharacterized protein</fullName>
    </submittedName>
</protein>
<dbReference type="GeneID" id="71981698"/>